<dbReference type="Proteomes" id="UP000486351">
    <property type="component" value="Unassembled WGS sequence"/>
</dbReference>
<accession>A0A6A3LZC2</accession>
<name>A0A6A3LZC2_9STRA</name>
<feature type="compositionally biased region" description="Low complexity" evidence="1">
    <location>
        <begin position="552"/>
        <end position="573"/>
    </location>
</feature>
<evidence type="ECO:0000313" key="6">
    <source>
        <dbReference type="EMBL" id="KAE9228765.1"/>
    </source>
</evidence>
<feature type="compositionally biased region" description="Low complexity" evidence="1">
    <location>
        <begin position="263"/>
        <end position="276"/>
    </location>
</feature>
<evidence type="ECO:0000313" key="3">
    <source>
        <dbReference type="EMBL" id="KAE9021634.1"/>
    </source>
</evidence>
<dbReference type="AlphaFoldDB" id="A0A6A3LZC2"/>
<protein>
    <recommendedName>
        <fullName evidence="2">WRKY19-like zinc finger domain-containing protein</fullName>
    </recommendedName>
</protein>
<feature type="region of interest" description="Disordered" evidence="1">
    <location>
        <begin position="32"/>
        <end position="64"/>
    </location>
</feature>
<dbReference type="Proteomes" id="UP000433483">
    <property type="component" value="Unassembled WGS sequence"/>
</dbReference>
<evidence type="ECO:0000313" key="7">
    <source>
        <dbReference type="EMBL" id="KAE9352400.1"/>
    </source>
</evidence>
<evidence type="ECO:0000313" key="5">
    <source>
        <dbReference type="EMBL" id="KAE9224876.1"/>
    </source>
</evidence>
<feature type="domain" description="WRKY19-like zinc finger" evidence="2">
    <location>
        <begin position="629"/>
        <end position="652"/>
    </location>
</feature>
<feature type="compositionally biased region" description="Polar residues" evidence="1">
    <location>
        <begin position="53"/>
        <end position="64"/>
    </location>
</feature>
<dbReference type="PANTHER" id="PTHR31827">
    <property type="entry name" value="EMB|CAB89363.1"/>
    <property type="match status" value="1"/>
</dbReference>
<feature type="compositionally biased region" description="Polar residues" evidence="1">
    <location>
        <begin position="529"/>
        <end position="551"/>
    </location>
</feature>
<evidence type="ECO:0000313" key="10">
    <source>
        <dbReference type="Proteomes" id="UP000460718"/>
    </source>
</evidence>
<evidence type="ECO:0000313" key="11">
    <source>
        <dbReference type="Proteomes" id="UP000476176"/>
    </source>
</evidence>
<dbReference type="PANTHER" id="PTHR31827:SF1">
    <property type="entry name" value="EMB|CAB89363.1"/>
    <property type="match status" value="1"/>
</dbReference>
<dbReference type="EMBL" id="QXFW01000181">
    <property type="protein sequence ID" value="KAE9021634.1"/>
    <property type="molecule type" value="Genomic_DNA"/>
</dbReference>
<evidence type="ECO:0000313" key="4">
    <source>
        <dbReference type="EMBL" id="KAE9126941.1"/>
    </source>
</evidence>
<evidence type="ECO:0000313" key="8">
    <source>
        <dbReference type="Proteomes" id="UP000433483"/>
    </source>
</evidence>
<feature type="region of interest" description="Disordered" evidence="1">
    <location>
        <begin position="234"/>
        <end position="287"/>
    </location>
</feature>
<feature type="compositionally biased region" description="Polar residues" evidence="1">
    <location>
        <begin position="243"/>
        <end position="257"/>
    </location>
</feature>
<gene>
    <name evidence="6" type="ORF">PF004_g10986</name>
    <name evidence="5" type="ORF">PF005_g5763</name>
    <name evidence="4" type="ORF">PF007_g5791</name>
    <name evidence="7" type="ORF">PF008_g5490</name>
    <name evidence="3" type="ORF">PF011_g4854</name>
</gene>
<sequence length="705" mass="74342">MLLRFGGPPISSTTASASRLLFLTAFFFPSNKKKQERRPTATRELAPPKATGRGNTRSNSTRTVTAEIQAPKDKTALEIAANEALFGGGADEPWGLALSSTGGSGAPWGVADSSSWHGNNSASATQAAAAATGGDLFTRGSGNHNPRTSGKGKTVRKAKGGGDTLPLLASANGSSMGSYDRDAHLRMQMPHPPPATTIGMGSHQLPTHRVKATSGNNPNTGPYFHHFLDRSSTANSSTNSLLFNPSNSFPDTTSNTLGKRPRSSNNGNFSSSFGGYPSPPPFDADHPLPDFITNWGFTSRAGTKGNNSTSSSAPVLCSSSATTTSSHSNSNVTTSSSLSGMGSPNAASMFAGVDSFLPDYDSSLYSLWTAPGGYDTENDATQGQQQQQVQPPLYMTSEDELKLDYPQLPEFNQDLDSYLNDPMDAGGPSPTTPLGTTSTGNNNGMMKMDHLDRRTHLTTGDRLLAPAAATATAEYLVRRGRGLENTSRRSVKRCRGAFDDAYAAPPVSSGSSFKNAPIEPKRALMPSLGSFQPGTSTSLLMPTSAMSSQVETPSSVAMTSTTSVTPTSDTASSKGSKRPRSRQCEFPGCQNRARSHQKCKKHGGAHQCVFEGCTKNSQSRGLCIAHGGGSRCTREGCVRAAQSKGLCKSHGGGEYCAVEGCHKKAHLKHLCRTHGGGVRCKIDKCSKWAQRKGWCMAHAKEFSAT</sequence>
<comment type="caution">
    <text evidence="3">The sequence shown here is derived from an EMBL/GenBank/DDBJ whole genome shotgun (WGS) entry which is preliminary data.</text>
</comment>
<dbReference type="Proteomes" id="UP000476176">
    <property type="component" value="Unassembled WGS sequence"/>
</dbReference>
<dbReference type="Proteomes" id="UP000441208">
    <property type="component" value="Unassembled WGS sequence"/>
</dbReference>
<dbReference type="Pfam" id="PF24906">
    <property type="entry name" value="Zf_WRKY19"/>
    <property type="match status" value="2"/>
</dbReference>
<evidence type="ECO:0000256" key="1">
    <source>
        <dbReference type="SAM" id="MobiDB-lite"/>
    </source>
</evidence>
<feature type="region of interest" description="Disordered" evidence="1">
    <location>
        <begin position="303"/>
        <end position="341"/>
    </location>
</feature>
<dbReference type="EMBL" id="QXFZ01000207">
    <property type="protein sequence ID" value="KAE9126941.1"/>
    <property type="molecule type" value="Genomic_DNA"/>
</dbReference>
<evidence type="ECO:0000313" key="12">
    <source>
        <dbReference type="Proteomes" id="UP000486351"/>
    </source>
</evidence>
<keyword evidence="8" id="KW-1185">Reference proteome</keyword>
<reference evidence="10 11" key="1">
    <citation type="submission" date="2018-09" db="EMBL/GenBank/DDBJ databases">
        <title>Genomic investigation of the strawberry pathogen Phytophthora fragariae indicates pathogenicity is determined by transcriptional variation in three key races.</title>
        <authorList>
            <person name="Adams T.M."/>
            <person name="Armitage A.D."/>
            <person name="Sobczyk M.K."/>
            <person name="Bates H.J."/>
            <person name="Dunwell J.M."/>
            <person name="Nellist C.F."/>
            <person name="Harrison R.J."/>
        </authorList>
    </citation>
    <scope>NUCLEOTIDE SEQUENCE [LARGE SCALE GENOMIC DNA]</scope>
    <source>
        <strain evidence="6 11">BC-23</strain>
        <strain evidence="5 8">NOV-27</strain>
        <strain evidence="4 9">NOV-71</strain>
        <strain evidence="7 12">NOV-77</strain>
        <strain evidence="3 10">SCRP245</strain>
    </source>
</reference>
<dbReference type="EMBL" id="QXGB01000203">
    <property type="protein sequence ID" value="KAE9224876.1"/>
    <property type="molecule type" value="Genomic_DNA"/>
</dbReference>
<proteinExistence type="predicted"/>
<evidence type="ECO:0000313" key="9">
    <source>
        <dbReference type="Proteomes" id="UP000441208"/>
    </source>
</evidence>
<dbReference type="EMBL" id="QXGC01000586">
    <property type="protein sequence ID" value="KAE9228765.1"/>
    <property type="molecule type" value="Genomic_DNA"/>
</dbReference>
<feature type="region of interest" description="Disordered" evidence="1">
    <location>
        <begin position="524"/>
        <end position="587"/>
    </location>
</feature>
<dbReference type="OrthoDB" id="58342at2759"/>
<feature type="compositionally biased region" description="Low complexity" evidence="1">
    <location>
        <begin position="308"/>
        <end position="339"/>
    </location>
</feature>
<feature type="region of interest" description="Disordered" evidence="1">
    <location>
        <begin position="134"/>
        <end position="178"/>
    </location>
</feature>
<dbReference type="EMBL" id="QXFY01000203">
    <property type="protein sequence ID" value="KAE9352400.1"/>
    <property type="molecule type" value="Genomic_DNA"/>
</dbReference>
<organism evidence="3 10">
    <name type="scientific">Phytophthora fragariae</name>
    <dbReference type="NCBI Taxonomy" id="53985"/>
    <lineage>
        <taxon>Eukaryota</taxon>
        <taxon>Sar</taxon>
        <taxon>Stramenopiles</taxon>
        <taxon>Oomycota</taxon>
        <taxon>Peronosporomycetes</taxon>
        <taxon>Peronosporales</taxon>
        <taxon>Peronosporaceae</taxon>
        <taxon>Phytophthora</taxon>
    </lineage>
</organism>
<dbReference type="Proteomes" id="UP000460718">
    <property type="component" value="Unassembled WGS sequence"/>
</dbReference>
<feature type="domain" description="WRKY19-like zinc finger" evidence="2">
    <location>
        <begin position="607"/>
        <end position="628"/>
    </location>
</feature>
<evidence type="ECO:0000259" key="2">
    <source>
        <dbReference type="Pfam" id="PF24906"/>
    </source>
</evidence>
<dbReference type="InterPro" id="IPR056866">
    <property type="entry name" value="Znf_WRKY19"/>
</dbReference>